<feature type="domain" description="HTH tetR-type" evidence="6">
    <location>
        <begin position="39"/>
        <end position="99"/>
    </location>
</feature>
<evidence type="ECO:0000256" key="5">
    <source>
        <dbReference type="SAM" id="MobiDB-lite"/>
    </source>
</evidence>
<proteinExistence type="predicted"/>
<dbReference type="InterPro" id="IPR050109">
    <property type="entry name" value="HTH-type_TetR-like_transc_reg"/>
</dbReference>
<dbReference type="Pfam" id="PF00440">
    <property type="entry name" value="TetR_N"/>
    <property type="match status" value="1"/>
</dbReference>
<dbReference type="GO" id="GO:0003700">
    <property type="term" value="F:DNA-binding transcription factor activity"/>
    <property type="evidence" value="ECO:0007669"/>
    <property type="project" value="TreeGrafter"/>
</dbReference>
<dbReference type="InterPro" id="IPR011075">
    <property type="entry name" value="TetR_C"/>
</dbReference>
<dbReference type="InterPro" id="IPR001647">
    <property type="entry name" value="HTH_TetR"/>
</dbReference>
<dbReference type="KEGG" id="sarm:DVA86_16805"/>
<dbReference type="PANTHER" id="PTHR30055:SF148">
    <property type="entry name" value="TETR-FAMILY TRANSCRIPTIONAL REGULATOR"/>
    <property type="match status" value="1"/>
</dbReference>
<dbReference type="SUPFAM" id="SSF46689">
    <property type="entry name" value="Homeodomain-like"/>
    <property type="match status" value="1"/>
</dbReference>
<keyword evidence="8" id="KW-1185">Reference proteome</keyword>
<dbReference type="Gene3D" id="1.10.357.10">
    <property type="entry name" value="Tetracycline Repressor, domain 2"/>
    <property type="match status" value="1"/>
</dbReference>
<feature type="compositionally biased region" description="Basic residues" evidence="5">
    <location>
        <begin position="1"/>
        <end position="10"/>
    </location>
</feature>
<feature type="region of interest" description="Disordered" evidence="5">
    <location>
        <begin position="1"/>
        <end position="40"/>
    </location>
</feature>
<feature type="DNA-binding region" description="H-T-H motif" evidence="4">
    <location>
        <begin position="62"/>
        <end position="81"/>
    </location>
</feature>
<dbReference type="SUPFAM" id="SSF48498">
    <property type="entry name" value="Tetracyclin repressor-like, C-terminal domain"/>
    <property type="match status" value="1"/>
</dbReference>
<dbReference type="PANTHER" id="PTHR30055">
    <property type="entry name" value="HTH-TYPE TRANSCRIPTIONAL REGULATOR RUTR"/>
    <property type="match status" value="1"/>
</dbReference>
<evidence type="ECO:0000259" key="6">
    <source>
        <dbReference type="PROSITE" id="PS50977"/>
    </source>
</evidence>
<gene>
    <name evidence="7" type="ORF">DVA86_16805</name>
</gene>
<dbReference type="InterPro" id="IPR036271">
    <property type="entry name" value="Tet_transcr_reg_TetR-rel_C_sf"/>
</dbReference>
<dbReference type="Gene3D" id="1.10.10.60">
    <property type="entry name" value="Homeodomain-like"/>
    <property type="match status" value="1"/>
</dbReference>
<evidence type="ECO:0000313" key="7">
    <source>
        <dbReference type="EMBL" id="AXK34072.1"/>
    </source>
</evidence>
<dbReference type="PROSITE" id="PS50977">
    <property type="entry name" value="HTH_TETR_2"/>
    <property type="match status" value="1"/>
</dbReference>
<evidence type="ECO:0000256" key="2">
    <source>
        <dbReference type="ARBA" id="ARBA00023125"/>
    </source>
</evidence>
<dbReference type="AlphaFoldDB" id="A0A345XR06"/>
<keyword evidence="1" id="KW-0805">Transcription regulation</keyword>
<dbReference type="PRINTS" id="PR00455">
    <property type="entry name" value="HTHTETR"/>
</dbReference>
<evidence type="ECO:0000256" key="4">
    <source>
        <dbReference type="PROSITE-ProRule" id="PRU00335"/>
    </source>
</evidence>
<accession>A0A345XR06</accession>
<dbReference type="InterPro" id="IPR009057">
    <property type="entry name" value="Homeodomain-like_sf"/>
</dbReference>
<keyword evidence="2 4" id="KW-0238">DNA-binding</keyword>
<dbReference type="GO" id="GO:0000976">
    <property type="term" value="F:transcription cis-regulatory region binding"/>
    <property type="evidence" value="ECO:0007669"/>
    <property type="project" value="TreeGrafter"/>
</dbReference>
<keyword evidence="3" id="KW-0804">Transcription</keyword>
<dbReference type="Pfam" id="PF16859">
    <property type="entry name" value="TetR_C_11"/>
    <property type="match status" value="1"/>
</dbReference>
<dbReference type="RefSeq" id="WP_208879301.1">
    <property type="nucleotide sequence ID" value="NZ_CP031320.1"/>
</dbReference>
<evidence type="ECO:0000313" key="8">
    <source>
        <dbReference type="Proteomes" id="UP000254425"/>
    </source>
</evidence>
<dbReference type="EMBL" id="CP031320">
    <property type="protein sequence ID" value="AXK34072.1"/>
    <property type="molecule type" value="Genomic_DNA"/>
</dbReference>
<reference evidence="7 8" key="1">
    <citation type="submission" date="2018-07" db="EMBL/GenBank/DDBJ databases">
        <title>Draft genome of the type strain Streptomyces armeniacus ATCC 15676.</title>
        <authorList>
            <person name="Labana P."/>
            <person name="Gosse J.T."/>
            <person name="Boddy C.N."/>
        </authorList>
    </citation>
    <scope>NUCLEOTIDE SEQUENCE [LARGE SCALE GENOMIC DNA]</scope>
    <source>
        <strain evidence="7 8">ATCC 15676</strain>
    </source>
</reference>
<evidence type="ECO:0000256" key="1">
    <source>
        <dbReference type="ARBA" id="ARBA00023015"/>
    </source>
</evidence>
<sequence length="231" mass="24792">MTKAPRKRAAPRATPRSGSGTGSGTGTSTGTSPRTRRSEASRQAILSAAFDLVGEVGYAKLSIEAIAARAGVGKQTIYRWWPSKGAVLFDAFLPVTEGPDGPRTEGDAAPGALPDTGDIEADLKRVLRKTVDELNDPRYDGPMRALTSEILHDPELAATYTERLDRPMKELKKTRLRAAQEAGQLAADIDLDAAADLVWGPLLSRWLLRSGPLTHAYADQLVHTALNGLRP</sequence>
<evidence type="ECO:0000256" key="3">
    <source>
        <dbReference type="ARBA" id="ARBA00023163"/>
    </source>
</evidence>
<name>A0A345XR06_9ACTN</name>
<organism evidence="7 8">
    <name type="scientific">Streptomyces armeniacus</name>
    <dbReference type="NCBI Taxonomy" id="83291"/>
    <lineage>
        <taxon>Bacteria</taxon>
        <taxon>Bacillati</taxon>
        <taxon>Actinomycetota</taxon>
        <taxon>Actinomycetes</taxon>
        <taxon>Kitasatosporales</taxon>
        <taxon>Streptomycetaceae</taxon>
        <taxon>Streptomyces</taxon>
    </lineage>
</organism>
<dbReference type="Proteomes" id="UP000254425">
    <property type="component" value="Chromosome"/>
</dbReference>
<protein>
    <submittedName>
        <fullName evidence="7">TetR/AcrR family transcriptional regulator</fullName>
    </submittedName>
</protein>